<dbReference type="EMBL" id="UYSU01036241">
    <property type="protein sequence ID" value="VDL97406.1"/>
    <property type="molecule type" value="Genomic_DNA"/>
</dbReference>
<dbReference type="OrthoDB" id="425014at2759"/>
<evidence type="ECO:0000313" key="2">
    <source>
        <dbReference type="EMBL" id="VDL97406.1"/>
    </source>
</evidence>
<dbReference type="Proteomes" id="UP000275846">
    <property type="component" value="Unassembled WGS sequence"/>
</dbReference>
<name>A0A183T3H3_SCHSO</name>
<evidence type="ECO:0000313" key="3">
    <source>
        <dbReference type="Proteomes" id="UP000275846"/>
    </source>
</evidence>
<dbReference type="PANTHER" id="PTHR47027">
    <property type="entry name" value="REVERSE TRANSCRIPTASE DOMAIN-CONTAINING PROTEIN"/>
    <property type="match status" value="1"/>
</dbReference>
<dbReference type="WBParaSite" id="SSLN_0001144401-mRNA-1">
    <property type="protein sequence ID" value="SSLN_0001144401-mRNA-1"/>
    <property type="gene ID" value="SSLN_0001144401"/>
</dbReference>
<protein>
    <submittedName>
        <fullName evidence="4">Reverse transcriptase domain-containing protein</fullName>
    </submittedName>
</protein>
<evidence type="ECO:0000313" key="4">
    <source>
        <dbReference type="WBParaSite" id="SSLN_0001144401-mRNA-1"/>
    </source>
</evidence>
<dbReference type="Pfam" id="PF00078">
    <property type="entry name" value="RVT_1"/>
    <property type="match status" value="1"/>
</dbReference>
<dbReference type="PROSITE" id="PS50878">
    <property type="entry name" value="RT_POL"/>
    <property type="match status" value="1"/>
</dbReference>
<feature type="domain" description="Reverse transcriptase" evidence="1">
    <location>
        <begin position="1"/>
        <end position="156"/>
    </location>
</feature>
<gene>
    <name evidence="2" type="ORF">SSLN_LOCUS11021</name>
</gene>
<reference evidence="2 3" key="2">
    <citation type="submission" date="2018-11" db="EMBL/GenBank/DDBJ databases">
        <authorList>
            <consortium name="Pathogen Informatics"/>
        </authorList>
    </citation>
    <scope>NUCLEOTIDE SEQUENCE [LARGE SCALE GENOMIC DNA]</scope>
    <source>
        <strain evidence="2 3">NST_G2</strain>
    </source>
</reference>
<sequence>MARVTDNEAISEAFAGKSGVKQGCFLAPTLFSFMLSVMQMDAYRDERPGIRIVYRMDGRLLNQWRMHSHSRLSTATTHEFLFANDCALNATTEGDMQRSVDLFAAACDKLGLRINAKKTVIMHQPPSNTTYSAARINVNGARLKFVNNFTYLGSNLSRSTKIDY</sequence>
<dbReference type="PANTHER" id="PTHR47027:SF26">
    <property type="entry name" value="REVERSE TRANSCRIPTASE DOMAIN-CONTAINING PROTEIN"/>
    <property type="match status" value="1"/>
</dbReference>
<accession>A0A183T3H3</accession>
<keyword evidence="3" id="KW-1185">Reference proteome</keyword>
<organism evidence="4">
    <name type="scientific">Schistocephalus solidus</name>
    <name type="common">Tapeworm</name>
    <dbReference type="NCBI Taxonomy" id="70667"/>
    <lineage>
        <taxon>Eukaryota</taxon>
        <taxon>Metazoa</taxon>
        <taxon>Spiralia</taxon>
        <taxon>Lophotrochozoa</taxon>
        <taxon>Platyhelminthes</taxon>
        <taxon>Cestoda</taxon>
        <taxon>Eucestoda</taxon>
        <taxon>Diphyllobothriidea</taxon>
        <taxon>Diphyllobothriidae</taxon>
        <taxon>Schistocephalus</taxon>
    </lineage>
</organism>
<reference evidence="4" key="1">
    <citation type="submission" date="2016-06" db="UniProtKB">
        <authorList>
            <consortium name="WormBaseParasite"/>
        </authorList>
    </citation>
    <scope>IDENTIFICATION</scope>
</reference>
<dbReference type="AlphaFoldDB" id="A0A183T3H3"/>
<dbReference type="InterPro" id="IPR000477">
    <property type="entry name" value="RT_dom"/>
</dbReference>
<proteinExistence type="predicted"/>
<evidence type="ECO:0000259" key="1">
    <source>
        <dbReference type="PROSITE" id="PS50878"/>
    </source>
</evidence>